<evidence type="ECO:0000259" key="10">
    <source>
        <dbReference type="Pfam" id="PF21638"/>
    </source>
</evidence>
<feature type="region of interest" description="Disordered" evidence="7">
    <location>
        <begin position="619"/>
        <end position="661"/>
    </location>
</feature>
<comment type="caution">
    <text evidence="11">The sequence shown here is derived from an EMBL/GenBank/DDBJ whole genome shotgun (WGS) entry which is preliminary data.</text>
</comment>
<keyword evidence="5 6" id="KW-0539">Nucleus</keyword>
<evidence type="ECO:0000256" key="6">
    <source>
        <dbReference type="RuleBase" id="RU365057"/>
    </source>
</evidence>
<evidence type="ECO:0000259" key="8">
    <source>
        <dbReference type="Pfam" id="PF05285"/>
    </source>
</evidence>
<dbReference type="GO" id="GO:0015031">
    <property type="term" value="P:protein transport"/>
    <property type="evidence" value="ECO:0007669"/>
    <property type="project" value="UniProtKB-KW"/>
</dbReference>
<dbReference type="GO" id="GO:0042273">
    <property type="term" value="P:ribosomal large subunit biogenesis"/>
    <property type="evidence" value="ECO:0007669"/>
    <property type="project" value="UniProtKB-UniRule"/>
</dbReference>
<evidence type="ECO:0000313" key="11">
    <source>
        <dbReference type="EMBL" id="RWS13427.1"/>
    </source>
</evidence>
<proteinExistence type="inferred from homology"/>
<evidence type="ECO:0000256" key="4">
    <source>
        <dbReference type="ARBA" id="ARBA00022927"/>
    </source>
</evidence>
<dbReference type="Pfam" id="PF08158">
    <property type="entry name" value="SDA1_HEAT"/>
    <property type="match status" value="1"/>
</dbReference>
<gene>
    <name evidence="11" type="ORF">B4U79_13390</name>
</gene>
<keyword evidence="3 6" id="KW-0690">Ribosome biogenesis</keyword>
<dbReference type="InterPro" id="IPR048292">
    <property type="entry name" value="SDA1_C"/>
</dbReference>
<dbReference type="InterPro" id="IPR027312">
    <property type="entry name" value="Sda1"/>
</dbReference>
<comment type="subcellular location">
    <subcellularLocation>
        <location evidence="6">Nucleus</location>
        <location evidence="6">Nucleolus</location>
    </subcellularLocation>
</comment>
<keyword evidence="12" id="KW-1185">Reference proteome</keyword>
<sequence length="697" mass="81131">MGKRTNNQIPNNLPQLQNCIKRDPLSYKEEFIQQHTHFKALLQVFQLNPNSKSKNFEDLVLFLAQVSHCYPEELKQFPSELMNILKLYSTVLNSDTRLALCKALILLRNKSLLTPTDLLSLFFDLFKCEDKNLRQFLKNHIIADIKNINSKHKDAKLNAALQSFMFSMLNENNVIAAKIAIEILVELYHKNVWKDAKTVNMIANCCFSRMTKIFVTAIKFFLGRDEDEDNSSDDDSEPEDQKTVQEISMANRFNKKSRKRKRVLEKTKKVVKKSKKTEKALHYDFSAIHLLHDPQGMAEKLLRLLEKLNEKFEIKLMVIDLISRLIGIHQLFVFNFYSLIQRFLRPHQREVTKILLFAAQAAHELIPPEVLEPLLKTIADNFVSEHNSAECITVGLNAIRELCSRCPLVMNEDLLQDLALYKNYKNKNVSMAAKSIIQLYRVINPSLLKKKDRAKPTEASKELTVKQYGELAAIDYVPGAECLNEEENESEQEESEEEKSDSDEWVDINSDEEEIDIESDDESKMEIEKEYEEDITENKEERNEDKVKKATFISSSRILSASEFKRIRTAQLAKQVRAAQPKRFNKKDKELVNVDEMDNAGKGELVKLEAIERLYKKPRPDKESRLSTVMEGRSGREKFGKRKGKMNEFASKTEKERKKKKNFTMIKHKLQQKKKRSFQEKRRALQTALIKQMKRKK</sequence>
<feature type="domain" description="SDA1 N-terminal" evidence="9">
    <location>
        <begin position="62"/>
        <end position="425"/>
    </location>
</feature>
<keyword evidence="2 6" id="KW-0813">Transport</keyword>
<keyword evidence="4 6" id="KW-0653">Protein transport</keyword>
<dbReference type="STRING" id="1965070.A0A3S3SFM0"/>
<organism evidence="11 12">
    <name type="scientific">Dinothrombium tinctorium</name>
    <dbReference type="NCBI Taxonomy" id="1965070"/>
    <lineage>
        <taxon>Eukaryota</taxon>
        <taxon>Metazoa</taxon>
        <taxon>Ecdysozoa</taxon>
        <taxon>Arthropoda</taxon>
        <taxon>Chelicerata</taxon>
        <taxon>Arachnida</taxon>
        <taxon>Acari</taxon>
        <taxon>Acariformes</taxon>
        <taxon>Trombidiformes</taxon>
        <taxon>Prostigmata</taxon>
        <taxon>Anystina</taxon>
        <taxon>Parasitengona</taxon>
        <taxon>Trombidioidea</taxon>
        <taxon>Trombidiidae</taxon>
        <taxon>Dinothrombium</taxon>
    </lineage>
</organism>
<dbReference type="GO" id="GO:0000055">
    <property type="term" value="P:ribosomal large subunit export from nucleus"/>
    <property type="evidence" value="ECO:0007669"/>
    <property type="project" value="UniProtKB-UniRule"/>
</dbReference>
<dbReference type="PANTHER" id="PTHR12730">
    <property type="entry name" value="HSDA/SDA1-RELATED"/>
    <property type="match status" value="1"/>
</dbReference>
<reference evidence="11 12" key="1">
    <citation type="journal article" date="2018" name="Gigascience">
        <title>Genomes of trombidid mites reveal novel predicted allergens and laterally-transferred genes associated with secondary metabolism.</title>
        <authorList>
            <person name="Dong X."/>
            <person name="Chaisiri K."/>
            <person name="Xia D."/>
            <person name="Armstrong S.D."/>
            <person name="Fang Y."/>
            <person name="Donnelly M.J."/>
            <person name="Kadowaki T."/>
            <person name="McGarry J.W."/>
            <person name="Darby A.C."/>
            <person name="Makepeace B.L."/>
        </authorList>
    </citation>
    <scope>NUCLEOTIDE SEQUENCE [LARGE SCALE GENOMIC DNA]</scope>
    <source>
        <strain evidence="11">UoL-WK</strain>
    </source>
</reference>
<feature type="region of interest" description="Disordered" evidence="7">
    <location>
        <begin position="484"/>
        <end position="525"/>
    </location>
</feature>
<dbReference type="InterPro" id="IPR012977">
    <property type="entry name" value="SDA1_N"/>
</dbReference>
<dbReference type="EMBL" id="NCKU01000994">
    <property type="protein sequence ID" value="RWS13427.1"/>
    <property type="molecule type" value="Genomic_DNA"/>
</dbReference>
<evidence type="ECO:0000313" key="12">
    <source>
        <dbReference type="Proteomes" id="UP000285301"/>
    </source>
</evidence>
<evidence type="ECO:0000256" key="5">
    <source>
        <dbReference type="ARBA" id="ARBA00023242"/>
    </source>
</evidence>
<dbReference type="InterPro" id="IPR007949">
    <property type="entry name" value="SDA1_MD"/>
</dbReference>
<evidence type="ECO:0000256" key="2">
    <source>
        <dbReference type="ARBA" id="ARBA00022448"/>
    </source>
</evidence>
<dbReference type="Pfam" id="PF05285">
    <property type="entry name" value="SDA1_dom"/>
    <property type="match status" value="1"/>
</dbReference>
<dbReference type="SUPFAM" id="SSF48371">
    <property type="entry name" value="ARM repeat"/>
    <property type="match status" value="1"/>
</dbReference>
<dbReference type="GO" id="GO:0005730">
    <property type="term" value="C:nucleolus"/>
    <property type="evidence" value="ECO:0007669"/>
    <property type="project" value="UniProtKB-SubCell"/>
</dbReference>
<name>A0A3S3SFM0_9ACAR</name>
<protein>
    <recommendedName>
        <fullName evidence="6">Protein SDA1</fullName>
    </recommendedName>
</protein>
<feature type="compositionally biased region" description="Acidic residues" evidence="7">
    <location>
        <begin position="484"/>
        <end position="521"/>
    </location>
</feature>
<dbReference type="InterPro" id="IPR016024">
    <property type="entry name" value="ARM-type_fold"/>
</dbReference>
<dbReference type="AlphaFoldDB" id="A0A3S3SFM0"/>
<accession>A0A3S3SFM0</accession>
<evidence type="ECO:0000256" key="7">
    <source>
        <dbReference type="SAM" id="MobiDB-lite"/>
    </source>
</evidence>
<dbReference type="OrthoDB" id="2196187at2759"/>
<dbReference type="Pfam" id="PF21638">
    <property type="entry name" value="SDA1_C"/>
    <property type="match status" value="1"/>
</dbReference>
<feature type="domain" description="SDA1 middle" evidence="8">
    <location>
        <begin position="487"/>
        <end position="632"/>
    </location>
</feature>
<evidence type="ECO:0000256" key="3">
    <source>
        <dbReference type="ARBA" id="ARBA00022517"/>
    </source>
</evidence>
<comment type="similarity">
    <text evidence="1 6">Belongs to the SDA1 family.</text>
</comment>
<feature type="domain" description="SDA1 C-terminal" evidence="10">
    <location>
        <begin position="651"/>
        <end position="694"/>
    </location>
</feature>
<dbReference type="Proteomes" id="UP000285301">
    <property type="component" value="Unassembled WGS sequence"/>
</dbReference>
<evidence type="ECO:0000256" key="1">
    <source>
        <dbReference type="ARBA" id="ARBA00005783"/>
    </source>
</evidence>
<comment type="function">
    <text evidence="6">Required for 60S pre-ribosomal subunits export to the cytoplasm.</text>
</comment>
<evidence type="ECO:0000259" key="9">
    <source>
        <dbReference type="Pfam" id="PF08158"/>
    </source>
</evidence>
<dbReference type="PANTHER" id="PTHR12730:SF0">
    <property type="entry name" value="PROTEIN SDA1 HOMOLOG"/>
    <property type="match status" value="1"/>
</dbReference>